<protein>
    <submittedName>
        <fullName evidence="1">Uncharacterized protein</fullName>
    </submittedName>
</protein>
<accession>A0A1E3QMY5</accession>
<dbReference type="AlphaFoldDB" id="A0A1E3QMY5"/>
<name>A0A1E3QMY5_9ASCO</name>
<dbReference type="GeneID" id="30145105"/>
<proteinExistence type="predicted"/>
<keyword evidence="2" id="KW-1185">Reference proteome</keyword>
<reference evidence="2" key="1">
    <citation type="submission" date="2016-05" db="EMBL/GenBank/DDBJ databases">
        <title>Comparative genomics of biotechnologically important yeasts.</title>
        <authorList>
            <consortium name="DOE Joint Genome Institute"/>
            <person name="Riley R."/>
            <person name="Haridas S."/>
            <person name="Wolfe K.H."/>
            <person name="Lopes M.R."/>
            <person name="Hittinger C.T."/>
            <person name="Goker M."/>
            <person name="Salamov A."/>
            <person name="Wisecaver J."/>
            <person name="Long T.M."/>
            <person name="Aerts A.L."/>
            <person name="Barry K."/>
            <person name="Choi C."/>
            <person name="Clum A."/>
            <person name="Coughlan A.Y."/>
            <person name="Deshpande S."/>
            <person name="Douglass A.P."/>
            <person name="Hanson S.J."/>
            <person name="Klenk H.-P."/>
            <person name="Labutti K."/>
            <person name="Lapidus A."/>
            <person name="Lindquist E."/>
            <person name="Lipzen A."/>
            <person name="Meier-Kolthoff J.P."/>
            <person name="Ohm R.A."/>
            <person name="Otillar R.P."/>
            <person name="Pangilinan J."/>
            <person name="Peng Y."/>
            <person name="Rokas A."/>
            <person name="Rosa C.A."/>
            <person name="Scheuner C."/>
            <person name="Sibirny A.A."/>
            <person name="Slot J.C."/>
            <person name="Stielow J.B."/>
            <person name="Sun H."/>
            <person name="Kurtzman C.P."/>
            <person name="Blackwell M."/>
            <person name="Grigoriev I.V."/>
            <person name="Jeffries T.W."/>
        </authorList>
    </citation>
    <scope>NUCLEOTIDE SEQUENCE [LARGE SCALE GENOMIC DNA]</scope>
    <source>
        <strain evidence="2">NRRL Y-12698</strain>
    </source>
</reference>
<sequence length="123" mass="13314">MGSNPPFQVGWAALSIKGQSTQPSSPLKAFITSLLVFPILHFPLHYPLIPAEESGEHGNTSEQKRGTATFAPGTSFSHLHTMFASSTLPLKTHTDIIFTHTLQLIFTSQGVAGSPSSISYRNY</sequence>
<dbReference type="EMBL" id="KV454434">
    <property type="protein sequence ID" value="ODQ78824.1"/>
    <property type="molecule type" value="Genomic_DNA"/>
</dbReference>
<dbReference type="Proteomes" id="UP000094336">
    <property type="component" value="Unassembled WGS sequence"/>
</dbReference>
<dbReference type="RefSeq" id="XP_018984152.1">
    <property type="nucleotide sequence ID" value="XM_019127252.1"/>
</dbReference>
<evidence type="ECO:0000313" key="1">
    <source>
        <dbReference type="EMBL" id="ODQ78824.1"/>
    </source>
</evidence>
<evidence type="ECO:0000313" key="2">
    <source>
        <dbReference type="Proteomes" id="UP000094336"/>
    </source>
</evidence>
<gene>
    <name evidence="1" type="ORF">BABINDRAFT_153528</name>
</gene>
<organism evidence="1 2">
    <name type="scientific">Babjeviella inositovora NRRL Y-12698</name>
    <dbReference type="NCBI Taxonomy" id="984486"/>
    <lineage>
        <taxon>Eukaryota</taxon>
        <taxon>Fungi</taxon>
        <taxon>Dikarya</taxon>
        <taxon>Ascomycota</taxon>
        <taxon>Saccharomycotina</taxon>
        <taxon>Pichiomycetes</taxon>
        <taxon>Serinales incertae sedis</taxon>
        <taxon>Babjeviella</taxon>
    </lineage>
</organism>